<evidence type="ECO:0000313" key="3">
    <source>
        <dbReference type="Proteomes" id="UP000244906"/>
    </source>
</evidence>
<proteinExistence type="predicted"/>
<keyword evidence="3" id="KW-1185">Reference proteome</keyword>
<evidence type="ECO:0000313" key="2">
    <source>
        <dbReference type="EMBL" id="PVZ66768.1"/>
    </source>
</evidence>
<dbReference type="RefSeq" id="WP_116688132.1">
    <property type="nucleotide sequence ID" value="NZ_CAWNYD010000007.1"/>
</dbReference>
<dbReference type="InterPro" id="IPR038721">
    <property type="entry name" value="IS701-like_DDE_dom"/>
</dbReference>
<protein>
    <recommendedName>
        <fullName evidence="1">Transposase IS701-like DDE domain-containing protein</fullName>
    </recommendedName>
</protein>
<evidence type="ECO:0000259" key="1">
    <source>
        <dbReference type="Pfam" id="PF13546"/>
    </source>
</evidence>
<gene>
    <name evidence="2" type="ORF">DC094_16010</name>
</gene>
<name>A0A2V1GV44_9GAMM</name>
<dbReference type="AlphaFoldDB" id="A0A2V1GV44"/>
<dbReference type="Pfam" id="PF13546">
    <property type="entry name" value="DDE_5"/>
    <property type="match status" value="1"/>
</dbReference>
<dbReference type="EMBL" id="QDDL01000007">
    <property type="protein sequence ID" value="PVZ66768.1"/>
    <property type="molecule type" value="Genomic_DNA"/>
</dbReference>
<reference evidence="2 3" key="1">
    <citation type="submission" date="2018-04" db="EMBL/GenBank/DDBJ databases">
        <title>Thalassorhabdus spongiae gen. nov., sp. nov., isolated from a marine sponge in South-West Iceland.</title>
        <authorList>
            <person name="Knobloch S."/>
            <person name="Daussin A."/>
            <person name="Johannsson R."/>
            <person name="Marteinsson V.T."/>
        </authorList>
    </citation>
    <scope>NUCLEOTIDE SEQUENCE [LARGE SCALE GENOMIC DNA]</scope>
    <source>
        <strain evidence="2 3">Hp12</strain>
    </source>
</reference>
<accession>A0A2V1GV44</accession>
<dbReference type="OrthoDB" id="5416355at2"/>
<sequence length="182" mass="20518">MIKLGSLMLDDTDKKRAKKTSRIPGAHKIKDKASGNYINGQQLVFLVLVTDTITVPVGFRFYVPDPKLSAWRKQNKKLKDQGVAKRLRPCAPAPDYKKHPTLQMLGLEMIQQFTEQFPNITIKSVLANALYGIRSFMDQAAAITGQNQVVSQLRANQKVLSKNSSVSLRDYFLRSQGVEQPW</sequence>
<organism evidence="2 3">
    <name type="scientific">Pelagibaculum spongiae</name>
    <dbReference type="NCBI Taxonomy" id="2080658"/>
    <lineage>
        <taxon>Bacteria</taxon>
        <taxon>Pseudomonadati</taxon>
        <taxon>Pseudomonadota</taxon>
        <taxon>Gammaproteobacteria</taxon>
        <taxon>Oceanospirillales</taxon>
        <taxon>Pelagibaculum</taxon>
    </lineage>
</organism>
<feature type="domain" description="Transposase IS701-like DDE" evidence="1">
    <location>
        <begin position="7"/>
        <end position="163"/>
    </location>
</feature>
<dbReference type="Proteomes" id="UP000244906">
    <property type="component" value="Unassembled WGS sequence"/>
</dbReference>
<comment type="caution">
    <text evidence="2">The sequence shown here is derived from an EMBL/GenBank/DDBJ whole genome shotgun (WGS) entry which is preliminary data.</text>
</comment>